<dbReference type="AlphaFoldDB" id="A0A2U1F6B5"/>
<dbReference type="SUPFAM" id="SSF55961">
    <property type="entry name" value="Bet v1-like"/>
    <property type="match status" value="1"/>
</dbReference>
<reference evidence="1 2" key="1">
    <citation type="submission" date="2018-04" db="EMBL/GenBank/DDBJ databases">
        <title>Genomic Encyclopedia of Type Strains, Phase IV (KMG-IV): sequencing the most valuable type-strain genomes for metagenomic binning, comparative biology and taxonomic classification.</title>
        <authorList>
            <person name="Goeker M."/>
        </authorList>
    </citation>
    <scope>NUCLEOTIDE SEQUENCE [LARGE SCALE GENOMIC DNA]</scope>
    <source>
        <strain evidence="1 2">DSM 45771</strain>
    </source>
</reference>
<dbReference type="PANTHER" id="PTHR39683">
    <property type="entry name" value="CONSERVED PROTEIN TB16.3"/>
    <property type="match status" value="1"/>
</dbReference>
<dbReference type="EMBL" id="QEKW01000011">
    <property type="protein sequence ID" value="PVZ07725.1"/>
    <property type="molecule type" value="Genomic_DNA"/>
</dbReference>
<dbReference type="InterPro" id="IPR019587">
    <property type="entry name" value="Polyketide_cyclase/dehydratase"/>
</dbReference>
<organism evidence="1 2">
    <name type="scientific">Actinomycetospora cinnamomea</name>
    <dbReference type="NCBI Taxonomy" id="663609"/>
    <lineage>
        <taxon>Bacteria</taxon>
        <taxon>Bacillati</taxon>
        <taxon>Actinomycetota</taxon>
        <taxon>Actinomycetes</taxon>
        <taxon>Pseudonocardiales</taxon>
        <taxon>Pseudonocardiaceae</taxon>
        <taxon>Actinomycetospora</taxon>
    </lineage>
</organism>
<evidence type="ECO:0000313" key="1">
    <source>
        <dbReference type="EMBL" id="PVZ07725.1"/>
    </source>
</evidence>
<gene>
    <name evidence="1" type="ORF">C8D89_11196</name>
</gene>
<dbReference type="Proteomes" id="UP000245639">
    <property type="component" value="Unassembled WGS sequence"/>
</dbReference>
<accession>A0A2U1F6B5</accession>
<name>A0A2U1F6B5_9PSEU</name>
<dbReference type="Gene3D" id="3.30.530.20">
    <property type="match status" value="1"/>
</dbReference>
<protein>
    <submittedName>
        <fullName evidence="1">Polyketide cyclase/dehydrase/lipid transport protein</fullName>
    </submittedName>
</protein>
<dbReference type="PANTHER" id="PTHR39683:SF4">
    <property type="entry name" value="COENZYME Q-BINDING PROTEIN COQ10 START DOMAIN-CONTAINING PROTEIN"/>
    <property type="match status" value="1"/>
</dbReference>
<dbReference type="RefSeq" id="WP_207787317.1">
    <property type="nucleotide sequence ID" value="NZ_QEKW01000011.1"/>
</dbReference>
<evidence type="ECO:0000313" key="2">
    <source>
        <dbReference type="Proteomes" id="UP000245639"/>
    </source>
</evidence>
<sequence length="144" mass="15555">MSKPVTRSIEIDAPVSRVVEVISDLENTDRWANEAKSARVTEHDEHGRPAKIDVTLGAIGFTTTSTYAVSYTDDAITLTCVAGKLIEESTIAYRIHSRGDGGSRVEMSSTMEVTVPVPRWGLERAMGSSAEKNLASIKKDAEAS</sequence>
<keyword evidence="2" id="KW-1185">Reference proteome</keyword>
<proteinExistence type="predicted"/>
<comment type="caution">
    <text evidence="1">The sequence shown here is derived from an EMBL/GenBank/DDBJ whole genome shotgun (WGS) entry which is preliminary data.</text>
</comment>
<dbReference type="InterPro" id="IPR023393">
    <property type="entry name" value="START-like_dom_sf"/>
</dbReference>
<dbReference type="Pfam" id="PF10604">
    <property type="entry name" value="Polyketide_cyc2"/>
    <property type="match status" value="1"/>
</dbReference>